<dbReference type="FunCoup" id="G1S9M7">
    <property type="interactions" value="787"/>
</dbReference>
<dbReference type="AlphaFoldDB" id="G1S9M7"/>
<evidence type="ECO:0000259" key="6">
    <source>
        <dbReference type="PROSITE" id="PS50960"/>
    </source>
</evidence>
<dbReference type="Gene3D" id="1.10.10.60">
    <property type="entry name" value="Homeodomain-like"/>
    <property type="match status" value="2"/>
</dbReference>
<keyword evidence="9" id="KW-1185">Reference proteome</keyword>
<dbReference type="GO" id="GO:0005634">
    <property type="term" value="C:nucleus"/>
    <property type="evidence" value="ECO:0007669"/>
    <property type="project" value="UniProtKB-SubCell"/>
</dbReference>
<dbReference type="OrthoDB" id="125347at2759"/>
<dbReference type="EMBL" id="ADFV01083529">
    <property type="status" value="NOT_ANNOTATED_CDS"/>
    <property type="molecule type" value="Genomic_DNA"/>
</dbReference>
<keyword evidence="3 4" id="KW-0539">Nucleus</keyword>
<sequence length="591" mass="67447">MASKCSSERKSRTSLTLNQKLEMIKLSEEGMSKAEIGRRLGLLRQTVSQVVNAKEKFLKEVKSATPMNTRMIRKRNSLIADMEKVLVVWIEDQTSRNIPLSQSLIQNKALTLFNSMKAERGVEAAEEKFEASRGWFMRFKERSRFHNIKAQGEAASADVEAAASYPEALAKIVDEGGYTKQQIFNVDETAFYWKKMPSRTFIAREEKSVPGFKASKDRLTLLLGANAAGDFKLKPMLIYHSENPRALKNYTKSTLPVLYKWNSKARMTAHLFTAWFTEYFKPTVETYCSEKKIPFKILLLIDNAPSHPRALMEMYKEINVVFMPANTTSILQPMDQGVISTFKSYYLRNTFHKALAAMDSDVSDGSGQSKLKTFWKGFTILDAIKNIRDSWEEVKMSTLTGVWKKLIPTLIDDYEGFKTSVEEVSADVVEIARELELEVEPEDVTELLQSHDKTLTDEELFLMEAQRKWFLEMESTPGEDAMNIVEMTTKDLEYYINLVDKAAAGFERIDSNFERSSTVGKMLSNSIACYREIFHERKSQLMRQTSLMSYFRKLPQSPQPSAATTLISQQPSTSRQDPPPAKRVRLTEGSD</sequence>
<dbReference type="SMART" id="SM00674">
    <property type="entry name" value="CENPB"/>
    <property type="match status" value="1"/>
</dbReference>
<dbReference type="PANTHER" id="PTHR19303">
    <property type="entry name" value="TRANSPOSON"/>
    <property type="match status" value="1"/>
</dbReference>
<reference evidence="8 9" key="1">
    <citation type="submission" date="2012-10" db="EMBL/GenBank/DDBJ databases">
        <authorList>
            <consortium name="Gibbon Genome Sequencing Consortium"/>
        </authorList>
    </citation>
    <scope>NUCLEOTIDE SEQUENCE [LARGE SCALE GENOMIC DNA]</scope>
</reference>
<dbReference type="PROSITE" id="PS51253">
    <property type="entry name" value="HTH_CENPB"/>
    <property type="match status" value="1"/>
</dbReference>
<feature type="DNA-binding region" description="H-T-H motif" evidence="4">
    <location>
        <begin position="33"/>
        <end position="53"/>
    </location>
</feature>
<evidence type="ECO:0000256" key="4">
    <source>
        <dbReference type="PROSITE-ProRule" id="PRU00320"/>
    </source>
</evidence>
<dbReference type="KEGG" id="nle:101176244"/>
<evidence type="ECO:0000256" key="1">
    <source>
        <dbReference type="ARBA" id="ARBA00004123"/>
    </source>
</evidence>
<dbReference type="SUPFAM" id="SSF46689">
    <property type="entry name" value="Homeodomain-like"/>
    <property type="match status" value="2"/>
</dbReference>
<dbReference type="InParanoid" id="G1S9M7"/>
<protein>
    <submittedName>
        <fullName evidence="8">Tigger transposable element derived 1</fullName>
    </submittedName>
</protein>
<dbReference type="Pfam" id="PF04218">
    <property type="entry name" value="CENP-B_N"/>
    <property type="match status" value="1"/>
</dbReference>
<evidence type="ECO:0000256" key="5">
    <source>
        <dbReference type="SAM" id="MobiDB-lite"/>
    </source>
</evidence>
<evidence type="ECO:0000256" key="3">
    <source>
        <dbReference type="ARBA" id="ARBA00023242"/>
    </source>
</evidence>
<gene>
    <name evidence="8" type="primary">TIGD1</name>
</gene>
<dbReference type="Pfam" id="PF03221">
    <property type="entry name" value="HTH_Tnp_Tc5"/>
    <property type="match status" value="1"/>
</dbReference>
<dbReference type="Pfam" id="PF03184">
    <property type="entry name" value="DDE_1"/>
    <property type="match status" value="1"/>
</dbReference>
<accession>G1S9M7</accession>
<dbReference type="PROSITE" id="PS50960">
    <property type="entry name" value="HTH_PSQ"/>
    <property type="match status" value="1"/>
</dbReference>
<keyword evidence="2 4" id="KW-0238">DNA-binding</keyword>
<dbReference type="STRING" id="61853.ENSNLEP00000022218"/>
<evidence type="ECO:0000313" key="8">
    <source>
        <dbReference type="Ensembl" id="ENSNLEP00000022218.1"/>
    </source>
</evidence>
<dbReference type="Proteomes" id="UP000001073">
    <property type="component" value="Chromosome 22a"/>
</dbReference>
<evidence type="ECO:0000259" key="7">
    <source>
        <dbReference type="PROSITE" id="PS51253"/>
    </source>
</evidence>
<evidence type="ECO:0000256" key="2">
    <source>
        <dbReference type="ARBA" id="ARBA00023125"/>
    </source>
</evidence>
<dbReference type="InterPro" id="IPR036397">
    <property type="entry name" value="RNaseH_sf"/>
</dbReference>
<dbReference type="CTD" id="200765"/>
<dbReference type="GO" id="GO:0003677">
    <property type="term" value="F:DNA binding"/>
    <property type="evidence" value="ECO:0007669"/>
    <property type="project" value="UniProtKB-UniRule"/>
</dbReference>
<dbReference type="eggNOG" id="KOG3105">
    <property type="taxonomic scope" value="Eukaryota"/>
</dbReference>
<dbReference type="InterPro" id="IPR009057">
    <property type="entry name" value="Homeodomain-like_sf"/>
</dbReference>
<feature type="domain" description="HTH CENPB-type" evidence="7">
    <location>
        <begin position="70"/>
        <end position="149"/>
    </location>
</feature>
<evidence type="ECO:0000313" key="9">
    <source>
        <dbReference type="Proteomes" id="UP000001073"/>
    </source>
</evidence>
<dbReference type="RefSeq" id="XP_004092099.1">
    <property type="nucleotide sequence ID" value="XM_004092051.3"/>
</dbReference>
<name>G1S9M7_NOMLE</name>
<organism evidence="8 9">
    <name type="scientific">Nomascus leucogenys</name>
    <name type="common">Northern white-cheeked gibbon</name>
    <name type="synonym">Hylobates leucogenys</name>
    <dbReference type="NCBI Taxonomy" id="61853"/>
    <lineage>
        <taxon>Eukaryota</taxon>
        <taxon>Metazoa</taxon>
        <taxon>Chordata</taxon>
        <taxon>Craniata</taxon>
        <taxon>Vertebrata</taxon>
        <taxon>Euteleostomi</taxon>
        <taxon>Mammalia</taxon>
        <taxon>Eutheria</taxon>
        <taxon>Euarchontoglires</taxon>
        <taxon>Primates</taxon>
        <taxon>Haplorrhini</taxon>
        <taxon>Catarrhini</taxon>
        <taxon>Hylobatidae</taxon>
        <taxon>Nomascus</taxon>
    </lineage>
</organism>
<dbReference type="InterPro" id="IPR004875">
    <property type="entry name" value="DDE_SF_endonuclease_dom"/>
</dbReference>
<reference evidence="8" key="2">
    <citation type="submission" date="2025-08" db="UniProtKB">
        <authorList>
            <consortium name="Ensembl"/>
        </authorList>
    </citation>
    <scope>IDENTIFICATION</scope>
</reference>
<comment type="subcellular location">
    <subcellularLocation>
        <location evidence="1 4">Nucleus</location>
    </subcellularLocation>
</comment>
<dbReference type="InterPro" id="IPR006600">
    <property type="entry name" value="HTH_CenpB_DNA-bd_dom"/>
</dbReference>
<dbReference type="Gene3D" id="3.30.420.10">
    <property type="entry name" value="Ribonuclease H-like superfamily/Ribonuclease H"/>
    <property type="match status" value="1"/>
</dbReference>
<dbReference type="PANTHER" id="PTHR19303:SF26">
    <property type="entry name" value="TIGGER TRANSPOSABLE ELEMENT-DERIVED PROTEIN 1"/>
    <property type="match status" value="1"/>
</dbReference>
<dbReference type="InterPro" id="IPR050863">
    <property type="entry name" value="CenT-Element_Derived"/>
</dbReference>
<proteinExistence type="predicted"/>
<feature type="region of interest" description="Disordered" evidence="5">
    <location>
        <begin position="554"/>
        <end position="591"/>
    </location>
</feature>
<dbReference type="GeneTree" id="ENSGT00940000155163"/>
<dbReference type="OMA" id="MDAQRKW"/>
<reference evidence="8" key="3">
    <citation type="submission" date="2025-09" db="UniProtKB">
        <authorList>
            <consortium name="Ensembl"/>
        </authorList>
    </citation>
    <scope>IDENTIFICATION</scope>
</reference>
<feature type="domain" description="HTH psq-type" evidence="6">
    <location>
        <begin position="6"/>
        <end position="57"/>
    </location>
</feature>
<dbReference type="InterPro" id="IPR007889">
    <property type="entry name" value="HTH_Psq"/>
</dbReference>
<dbReference type="GeneID" id="101176244"/>
<dbReference type="Ensembl" id="ENSNLET00000023339.2">
    <property type="protein sequence ID" value="ENSNLEP00000022218.1"/>
    <property type="gene ID" value="ENSNLEG00000018314.2"/>
</dbReference>
<feature type="compositionally biased region" description="Polar residues" evidence="5">
    <location>
        <begin position="559"/>
        <end position="576"/>
    </location>
</feature>
<dbReference type="HOGENOM" id="CLU_018294_1_4_1"/>